<dbReference type="PROSITE" id="PS50943">
    <property type="entry name" value="HTH_CROC1"/>
    <property type="match status" value="1"/>
</dbReference>
<dbReference type="Pfam" id="PF17765">
    <property type="entry name" value="MLTR_LBD"/>
    <property type="match status" value="1"/>
</dbReference>
<dbReference type="PANTHER" id="PTHR35010">
    <property type="entry name" value="BLL4672 PROTEIN-RELATED"/>
    <property type="match status" value="1"/>
</dbReference>
<dbReference type="Gene3D" id="1.10.260.40">
    <property type="entry name" value="lambda repressor-like DNA-binding domains"/>
    <property type="match status" value="1"/>
</dbReference>
<reference evidence="2 3" key="1">
    <citation type="submission" date="2019-01" db="EMBL/GenBank/DDBJ databases">
        <authorList>
            <person name="Deng T."/>
        </authorList>
    </citation>
    <scope>NUCLEOTIDE SEQUENCE [LARGE SCALE GENOMIC DNA]</scope>
    <source>
        <strain evidence="2 3">F8825</strain>
    </source>
</reference>
<evidence type="ECO:0000313" key="3">
    <source>
        <dbReference type="Proteomes" id="UP000291088"/>
    </source>
</evidence>
<dbReference type="Proteomes" id="UP000291088">
    <property type="component" value="Unassembled WGS sequence"/>
</dbReference>
<dbReference type="Pfam" id="PF01381">
    <property type="entry name" value="HTH_3"/>
    <property type="match status" value="1"/>
</dbReference>
<dbReference type="CDD" id="cd00093">
    <property type="entry name" value="HTH_XRE"/>
    <property type="match status" value="1"/>
</dbReference>
<dbReference type="GO" id="GO:0003677">
    <property type="term" value="F:DNA binding"/>
    <property type="evidence" value="ECO:0007669"/>
    <property type="project" value="InterPro"/>
</dbReference>
<dbReference type="OrthoDB" id="9785973at2"/>
<feature type="domain" description="HTH cro/C1-type" evidence="1">
    <location>
        <begin position="10"/>
        <end position="64"/>
    </location>
</feature>
<evidence type="ECO:0000313" key="2">
    <source>
        <dbReference type="EMBL" id="RYC12331.1"/>
    </source>
</evidence>
<comment type="caution">
    <text evidence="2">The sequence shown here is derived from an EMBL/GenBank/DDBJ whole genome shotgun (WGS) entry which is preliminary data.</text>
</comment>
<gene>
    <name evidence="2" type="ORF">EUU22_14920</name>
</gene>
<sequence length="271" mass="29488">MTAASLGDILREWRRRRHLSQLDLALDAEISQRHLSFIESGRAAPSRDLLLHLTERLGVPLRERNPILIAAGYAPVFAQRSLDDPALVAARQAIDMILKGHEPFPALAVDRHWTLVSANAALGPLLAGVEDESLLAPPVNVLRLSLHPDGLARRIVNFAVWRNHLLERLQQQIAASGDPVLRDLLDELMALPRPATAAHAAAEETQDLGDIAVPLQIETAAGVLSFLSTTTVFGTPLDITLSELAIESFFPADARTAEILKALPVQPGDRE</sequence>
<dbReference type="InterPro" id="IPR041413">
    <property type="entry name" value="MLTR_LBD"/>
</dbReference>
<dbReference type="InterPro" id="IPR001387">
    <property type="entry name" value="Cro/C1-type_HTH"/>
</dbReference>
<dbReference type="SUPFAM" id="SSF47413">
    <property type="entry name" value="lambda repressor-like DNA-binding domains"/>
    <property type="match status" value="1"/>
</dbReference>
<dbReference type="EMBL" id="SDVB01000238">
    <property type="protein sequence ID" value="RYC12331.1"/>
    <property type="molecule type" value="Genomic_DNA"/>
</dbReference>
<organism evidence="2 3">
    <name type="scientific">Ciceribacter ferrooxidans</name>
    <dbReference type="NCBI Taxonomy" id="2509717"/>
    <lineage>
        <taxon>Bacteria</taxon>
        <taxon>Pseudomonadati</taxon>
        <taxon>Pseudomonadota</taxon>
        <taxon>Alphaproteobacteria</taxon>
        <taxon>Hyphomicrobiales</taxon>
        <taxon>Rhizobiaceae</taxon>
        <taxon>Ciceribacter</taxon>
    </lineage>
</organism>
<accession>A0A4Q2T2W6</accession>
<dbReference type="InterPro" id="IPR010982">
    <property type="entry name" value="Lambda_DNA-bd_dom_sf"/>
</dbReference>
<dbReference type="SMART" id="SM00530">
    <property type="entry name" value="HTH_XRE"/>
    <property type="match status" value="1"/>
</dbReference>
<dbReference type="AlphaFoldDB" id="A0A4Q2T2W6"/>
<dbReference type="RefSeq" id="WP_129332752.1">
    <property type="nucleotide sequence ID" value="NZ_SDVB01000238.1"/>
</dbReference>
<dbReference type="Gene3D" id="3.30.450.180">
    <property type="match status" value="1"/>
</dbReference>
<dbReference type="PANTHER" id="PTHR35010:SF4">
    <property type="entry name" value="BLL5781 PROTEIN"/>
    <property type="match status" value="1"/>
</dbReference>
<keyword evidence="3" id="KW-1185">Reference proteome</keyword>
<evidence type="ECO:0000259" key="1">
    <source>
        <dbReference type="PROSITE" id="PS50943"/>
    </source>
</evidence>
<name>A0A4Q2T2W6_9HYPH</name>
<protein>
    <submittedName>
        <fullName evidence="2">XRE family transcriptional regulator</fullName>
    </submittedName>
</protein>
<proteinExistence type="predicted"/>